<evidence type="ECO:0000313" key="1">
    <source>
        <dbReference type="EMBL" id="GGL69583.1"/>
    </source>
</evidence>
<dbReference type="Gene3D" id="1.10.1900.10">
    <property type="entry name" value="c-terminal domain of poly(a) binding protein"/>
    <property type="match status" value="1"/>
</dbReference>
<keyword evidence="2" id="KW-1185">Reference proteome</keyword>
<name>A0A917SCK7_9ACTN</name>
<dbReference type="Proteomes" id="UP000613840">
    <property type="component" value="Unassembled WGS sequence"/>
</dbReference>
<reference evidence="1" key="2">
    <citation type="submission" date="2020-09" db="EMBL/GenBank/DDBJ databases">
        <authorList>
            <person name="Sun Q."/>
            <person name="Zhou Y."/>
        </authorList>
    </citation>
    <scope>NUCLEOTIDE SEQUENCE</scope>
    <source>
        <strain evidence="1">CGMCC 4.7306</strain>
    </source>
</reference>
<proteinExistence type="predicted"/>
<dbReference type="AlphaFoldDB" id="A0A917SCK7"/>
<evidence type="ECO:0008006" key="3">
    <source>
        <dbReference type="Google" id="ProtNLM"/>
    </source>
</evidence>
<dbReference type="Pfam" id="PF06304">
    <property type="entry name" value="DUF1048"/>
    <property type="match status" value="1"/>
</dbReference>
<reference evidence="1" key="1">
    <citation type="journal article" date="2014" name="Int. J. Syst. Evol. Microbiol.">
        <title>Complete genome sequence of Corynebacterium casei LMG S-19264T (=DSM 44701T), isolated from a smear-ripened cheese.</title>
        <authorList>
            <consortium name="US DOE Joint Genome Institute (JGI-PGF)"/>
            <person name="Walter F."/>
            <person name="Albersmeier A."/>
            <person name="Kalinowski J."/>
            <person name="Ruckert C."/>
        </authorList>
    </citation>
    <scope>NUCLEOTIDE SEQUENCE</scope>
    <source>
        <strain evidence="1">CGMCC 4.7306</strain>
    </source>
</reference>
<gene>
    <name evidence="1" type="ORF">GCM10011575_30240</name>
</gene>
<dbReference type="EMBL" id="BMMZ01000007">
    <property type="protein sequence ID" value="GGL69583.1"/>
    <property type="molecule type" value="Genomic_DNA"/>
</dbReference>
<dbReference type="PIRSF" id="PIRSF029876">
    <property type="entry name" value="UCP029876"/>
    <property type="match status" value="1"/>
</dbReference>
<dbReference type="InterPro" id="IPR008316">
    <property type="entry name" value="UCP029876"/>
</dbReference>
<protein>
    <recommendedName>
        <fullName evidence="3">DNA-binding ferritin-like protein (Dps family)</fullName>
    </recommendedName>
</protein>
<dbReference type="SUPFAM" id="SSF158560">
    <property type="entry name" value="BH3980-like"/>
    <property type="match status" value="1"/>
</dbReference>
<accession>A0A917SCK7</accession>
<comment type="caution">
    <text evidence="1">The sequence shown here is derived from an EMBL/GenBank/DDBJ whole genome shotgun (WGS) entry which is preliminary data.</text>
</comment>
<sequence length="118" mass="13636">MIGNYLKKLIGDKKEWRAMEARAHKLPRDYQIVYAEIQKYMWSFSGGTGMDIVYILRDLLELFEAGVADGKSALEVTGEDVADFADELLRNANTYTENWHNKLNRNVHKRLKGEEPES</sequence>
<evidence type="ECO:0000313" key="2">
    <source>
        <dbReference type="Proteomes" id="UP000613840"/>
    </source>
</evidence>
<organism evidence="1 2">
    <name type="scientific">Microlunatus endophyticus</name>
    <dbReference type="NCBI Taxonomy" id="1716077"/>
    <lineage>
        <taxon>Bacteria</taxon>
        <taxon>Bacillati</taxon>
        <taxon>Actinomycetota</taxon>
        <taxon>Actinomycetes</taxon>
        <taxon>Propionibacteriales</taxon>
        <taxon>Propionibacteriaceae</taxon>
        <taxon>Microlunatus</taxon>
    </lineage>
</organism>
<dbReference type="RefSeq" id="WP_188896208.1">
    <property type="nucleotide sequence ID" value="NZ_BMMZ01000007.1"/>
</dbReference>